<evidence type="ECO:0000313" key="11">
    <source>
        <dbReference type="Proteomes" id="UP000293342"/>
    </source>
</evidence>
<dbReference type="Pfam" id="PF04324">
    <property type="entry name" value="Fer2_BFD"/>
    <property type="match status" value="1"/>
</dbReference>
<evidence type="ECO:0000313" key="10">
    <source>
        <dbReference type="EMBL" id="TCC46807.1"/>
    </source>
</evidence>
<sequence length="69" mass="7021">MIVCHCEVVSDRDVVESIDRGARTLAQVCGATGAGRNCGGCVFSLKRLLCQHGRSVSAASITEVAGAAG</sequence>
<dbReference type="PANTHER" id="PTHR37424">
    <property type="entry name" value="BACTERIOFERRITIN-ASSOCIATED FERREDOXIN"/>
    <property type="match status" value="1"/>
</dbReference>
<dbReference type="AlphaFoldDB" id="A0A4R0JKE8"/>
<dbReference type="GO" id="GO:0046872">
    <property type="term" value="F:metal ion binding"/>
    <property type="evidence" value="ECO:0007669"/>
    <property type="project" value="UniProtKB-KW"/>
</dbReference>
<organism evidence="10 11">
    <name type="scientific">Kribbella capetownensis</name>
    <dbReference type="NCBI Taxonomy" id="1572659"/>
    <lineage>
        <taxon>Bacteria</taxon>
        <taxon>Bacillati</taxon>
        <taxon>Actinomycetota</taxon>
        <taxon>Actinomycetes</taxon>
        <taxon>Propionibacteriales</taxon>
        <taxon>Kribbellaceae</taxon>
        <taxon>Kribbella</taxon>
    </lineage>
</organism>
<evidence type="ECO:0000256" key="6">
    <source>
        <dbReference type="ARBA" id="ARBA00023014"/>
    </source>
</evidence>
<gene>
    <name evidence="10" type="ORF">E0H75_27595</name>
</gene>
<protein>
    <recommendedName>
        <fullName evidence="7">Bacterioferritin-associated ferredoxin</fullName>
    </recommendedName>
</protein>
<comment type="caution">
    <text evidence="10">The sequence shown here is derived from an EMBL/GenBank/DDBJ whole genome shotgun (WGS) entry which is preliminary data.</text>
</comment>
<proteinExistence type="inferred from homology"/>
<keyword evidence="6" id="KW-0411">Iron-sulfur</keyword>
<evidence type="ECO:0000256" key="7">
    <source>
        <dbReference type="ARBA" id="ARBA00039386"/>
    </source>
</evidence>
<name>A0A4R0JKE8_9ACTN</name>
<feature type="domain" description="BFD-like [2Fe-2S]-binding" evidence="9">
    <location>
        <begin position="2"/>
        <end position="49"/>
    </location>
</feature>
<reference evidence="10 11" key="1">
    <citation type="submission" date="2019-02" db="EMBL/GenBank/DDBJ databases">
        <title>Kribbella capetownensis sp. nov. and Kribbella speibonae sp. nov., isolated from soil.</title>
        <authorList>
            <person name="Curtis S.M."/>
            <person name="Norton I."/>
            <person name="Everest G.J."/>
            <person name="Meyers P.R."/>
        </authorList>
    </citation>
    <scope>NUCLEOTIDE SEQUENCE [LARGE SCALE GENOMIC DNA]</scope>
    <source>
        <strain evidence="10 11">YM53</strain>
    </source>
</reference>
<keyword evidence="2" id="KW-0001">2Fe-2S</keyword>
<accession>A0A4R0JKE8</accession>
<dbReference type="EMBL" id="SJKD01000006">
    <property type="protein sequence ID" value="TCC46807.1"/>
    <property type="molecule type" value="Genomic_DNA"/>
</dbReference>
<keyword evidence="1" id="KW-0813">Transport</keyword>
<evidence type="ECO:0000256" key="5">
    <source>
        <dbReference type="ARBA" id="ARBA00023004"/>
    </source>
</evidence>
<dbReference type="GO" id="GO:0051537">
    <property type="term" value="F:2 iron, 2 sulfur cluster binding"/>
    <property type="evidence" value="ECO:0007669"/>
    <property type="project" value="UniProtKB-KW"/>
</dbReference>
<keyword evidence="4" id="KW-0249">Electron transport</keyword>
<dbReference type="OrthoDB" id="9815350at2"/>
<evidence type="ECO:0000256" key="1">
    <source>
        <dbReference type="ARBA" id="ARBA00022448"/>
    </source>
</evidence>
<dbReference type="Proteomes" id="UP000293342">
    <property type="component" value="Unassembled WGS sequence"/>
</dbReference>
<dbReference type="InterPro" id="IPR052371">
    <property type="entry name" value="BFD-associated_ferredoxin"/>
</dbReference>
<dbReference type="InterPro" id="IPR041854">
    <property type="entry name" value="BFD-like_2Fe2S-bd_dom_sf"/>
</dbReference>
<comment type="similarity">
    <text evidence="8">Belongs to the Bfd family.</text>
</comment>
<evidence type="ECO:0000259" key="9">
    <source>
        <dbReference type="Pfam" id="PF04324"/>
    </source>
</evidence>
<dbReference type="Gene3D" id="1.10.10.1100">
    <property type="entry name" value="BFD-like [2Fe-2S]-binding domain"/>
    <property type="match status" value="1"/>
</dbReference>
<keyword evidence="5" id="KW-0408">Iron</keyword>
<evidence type="ECO:0000256" key="8">
    <source>
        <dbReference type="ARBA" id="ARBA00046332"/>
    </source>
</evidence>
<dbReference type="PANTHER" id="PTHR37424:SF1">
    <property type="entry name" value="BACTERIOFERRITIN-ASSOCIATED FERREDOXIN"/>
    <property type="match status" value="1"/>
</dbReference>
<evidence type="ECO:0000256" key="4">
    <source>
        <dbReference type="ARBA" id="ARBA00022982"/>
    </source>
</evidence>
<keyword evidence="3" id="KW-0479">Metal-binding</keyword>
<keyword evidence="11" id="KW-1185">Reference proteome</keyword>
<dbReference type="RefSeq" id="WP_131363115.1">
    <property type="nucleotide sequence ID" value="NZ_SJKD01000006.1"/>
</dbReference>
<evidence type="ECO:0000256" key="3">
    <source>
        <dbReference type="ARBA" id="ARBA00022723"/>
    </source>
</evidence>
<evidence type="ECO:0000256" key="2">
    <source>
        <dbReference type="ARBA" id="ARBA00022714"/>
    </source>
</evidence>
<dbReference type="InterPro" id="IPR007419">
    <property type="entry name" value="BFD-like_2Fe2S-bd_dom"/>
</dbReference>